<evidence type="ECO:0000313" key="2">
    <source>
        <dbReference type="EMBL" id="SFR83854.1"/>
    </source>
</evidence>
<protein>
    <submittedName>
        <fullName evidence="2">Protein N-acetyltransferase, RimJ/RimL family</fullName>
    </submittedName>
</protein>
<reference evidence="2 3" key="1">
    <citation type="submission" date="2016-10" db="EMBL/GenBank/DDBJ databases">
        <authorList>
            <person name="de Groot N.N."/>
        </authorList>
    </citation>
    <scope>NUCLEOTIDE SEQUENCE [LARGE SCALE GENOMIC DNA]</scope>
    <source>
        <strain evidence="2 3">743A</strain>
    </source>
</reference>
<organism evidence="2 3">
    <name type="scientific">Anaeromicropila populeti</name>
    <dbReference type="NCBI Taxonomy" id="37658"/>
    <lineage>
        <taxon>Bacteria</taxon>
        <taxon>Bacillati</taxon>
        <taxon>Bacillota</taxon>
        <taxon>Clostridia</taxon>
        <taxon>Lachnospirales</taxon>
        <taxon>Lachnospiraceae</taxon>
        <taxon>Anaeromicropila</taxon>
    </lineage>
</organism>
<accession>A0A1I6JY08</accession>
<keyword evidence="2" id="KW-0808">Transferase</keyword>
<dbReference type="RefSeq" id="WP_092560601.1">
    <property type="nucleotide sequence ID" value="NZ_FOYZ01000007.1"/>
</dbReference>
<dbReference type="Pfam" id="PF00583">
    <property type="entry name" value="Acetyltransf_1"/>
    <property type="match status" value="1"/>
</dbReference>
<gene>
    <name evidence="2" type="ORF">SAMN05661086_02068</name>
</gene>
<dbReference type="Gene3D" id="3.40.630.30">
    <property type="match status" value="1"/>
</dbReference>
<keyword evidence="3" id="KW-1185">Reference proteome</keyword>
<sequence length="165" mass="19296">MDIIFKPVILEDEINKLAEIANEVWHEFFVCILSKEQIDYMVEKFQSVAAITDQIQNQGYQYFIFEAEGEQIGYTGIKKEDNKLFLSKLYLRKDFRGKGFARKAFSFLQRTSVEMGMEAIWLTVNKYNEHTISVYQKLGFEIIRQQVADIGSGFVMDDYVMEVVL</sequence>
<dbReference type="SUPFAM" id="SSF55729">
    <property type="entry name" value="Acyl-CoA N-acyltransferases (Nat)"/>
    <property type="match status" value="1"/>
</dbReference>
<dbReference type="STRING" id="37658.SAMN05661086_02068"/>
<dbReference type="InterPro" id="IPR016181">
    <property type="entry name" value="Acyl_CoA_acyltransferase"/>
</dbReference>
<dbReference type="Proteomes" id="UP000199659">
    <property type="component" value="Unassembled WGS sequence"/>
</dbReference>
<feature type="domain" description="N-acetyltransferase" evidence="1">
    <location>
        <begin position="3"/>
        <end position="165"/>
    </location>
</feature>
<proteinExistence type="predicted"/>
<name>A0A1I6JY08_9FIRM</name>
<dbReference type="EMBL" id="FOYZ01000007">
    <property type="protein sequence ID" value="SFR83854.1"/>
    <property type="molecule type" value="Genomic_DNA"/>
</dbReference>
<dbReference type="OrthoDB" id="9773249at2"/>
<dbReference type="InterPro" id="IPR000182">
    <property type="entry name" value="GNAT_dom"/>
</dbReference>
<dbReference type="CDD" id="cd04301">
    <property type="entry name" value="NAT_SF"/>
    <property type="match status" value="1"/>
</dbReference>
<dbReference type="PROSITE" id="PS51186">
    <property type="entry name" value="GNAT"/>
    <property type="match status" value="1"/>
</dbReference>
<evidence type="ECO:0000313" key="3">
    <source>
        <dbReference type="Proteomes" id="UP000199659"/>
    </source>
</evidence>
<dbReference type="GO" id="GO:0016747">
    <property type="term" value="F:acyltransferase activity, transferring groups other than amino-acyl groups"/>
    <property type="evidence" value="ECO:0007669"/>
    <property type="project" value="InterPro"/>
</dbReference>
<evidence type="ECO:0000259" key="1">
    <source>
        <dbReference type="PROSITE" id="PS51186"/>
    </source>
</evidence>
<dbReference type="AlphaFoldDB" id="A0A1I6JY08"/>